<accession>A0A316YUP3</accession>
<dbReference type="PANTHER" id="PTHR30457:SF0">
    <property type="entry name" value="PHOSPHATASE, PUTATIVE (AFU_ORTHOLOGUE AFUA_4G01070)-RELATED"/>
    <property type="match status" value="1"/>
</dbReference>
<gene>
    <name evidence="7" type="ORF">FA10DRAFT_265595</name>
</gene>
<organism evidence="7 8">
    <name type="scientific">Acaromyces ingoldii</name>
    <dbReference type="NCBI Taxonomy" id="215250"/>
    <lineage>
        <taxon>Eukaryota</taxon>
        <taxon>Fungi</taxon>
        <taxon>Dikarya</taxon>
        <taxon>Basidiomycota</taxon>
        <taxon>Ustilaginomycotina</taxon>
        <taxon>Exobasidiomycetes</taxon>
        <taxon>Exobasidiales</taxon>
        <taxon>Cryptobasidiaceae</taxon>
        <taxon>Acaromyces</taxon>
    </lineage>
</organism>
<keyword evidence="2" id="KW-0479">Metal-binding</keyword>
<dbReference type="Pfam" id="PF01975">
    <property type="entry name" value="SurE"/>
    <property type="match status" value="1"/>
</dbReference>
<dbReference type="OrthoDB" id="4018688at2759"/>
<dbReference type="GO" id="GO:0046872">
    <property type="term" value="F:metal ion binding"/>
    <property type="evidence" value="ECO:0007669"/>
    <property type="project" value="UniProtKB-KW"/>
</dbReference>
<evidence type="ECO:0000256" key="2">
    <source>
        <dbReference type="ARBA" id="ARBA00022723"/>
    </source>
</evidence>
<feature type="region of interest" description="Disordered" evidence="4">
    <location>
        <begin position="61"/>
        <end position="80"/>
    </location>
</feature>
<name>A0A316YUP3_9BASI</name>
<evidence type="ECO:0000256" key="1">
    <source>
        <dbReference type="ARBA" id="ARBA00011062"/>
    </source>
</evidence>
<evidence type="ECO:0000313" key="7">
    <source>
        <dbReference type="EMBL" id="PWN91753.1"/>
    </source>
</evidence>
<evidence type="ECO:0000259" key="6">
    <source>
        <dbReference type="Pfam" id="PF01975"/>
    </source>
</evidence>
<sequence length="321" mass="34662">MMVFLRLATLLLVSTVLAAPAYALKILIGNDDGFGTANIRALYHAAKQAGHDALIAAPVDNQSGTGATRREPKPLQKDGGFGLVKAGSPAEGHDAKDDHVWYVNSTPVSSIAYGLEELCPRYFGSKPDLILSGTNQGNNVGLSIYWSGTYNVARYAVEQGIPAIAFSAGNLTERAYTELGGPEDQANIYAAYAFQVVDQLLLHQQQQRHQQSDVHHMLLPESTGLNVNFPSAPKRGCRAEDTRFVLTRLLANLERNPDACTCGQQRSKGCKLPRESSVIRGDNGCTNTISLFAPTTFSPDASAYEQEQLLETLSGFVSCLD</sequence>
<dbReference type="InterPro" id="IPR036523">
    <property type="entry name" value="SurE-like_sf"/>
</dbReference>
<reference evidence="7" key="1">
    <citation type="journal article" date="2018" name="Mol. Biol. Evol.">
        <title>Broad Genomic Sampling Reveals a Smut Pathogenic Ancestry of the Fungal Clade Ustilaginomycotina.</title>
        <authorList>
            <person name="Kijpornyongpan T."/>
            <person name="Mondo S.J."/>
            <person name="Barry K."/>
            <person name="Sandor L."/>
            <person name="Lee J."/>
            <person name="Lipzen A."/>
            <person name="Pangilinan J."/>
            <person name="LaButti K."/>
            <person name="Hainaut M."/>
            <person name="Henrissat B."/>
            <person name="Grigoriev I.V."/>
            <person name="Spatafora J.W."/>
            <person name="Aime M.C."/>
        </authorList>
    </citation>
    <scope>NUCLEOTIDE SEQUENCE [LARGE SCALE GENOMIC DNA]</scope>
    <source>
        <strain evidence="7">MCA 4198</strain>
    </source>
</reference>
<evidence type="ECO:0000313" key="8">
    <source>
        <dbReference type="Proteomes" id="UP000245768"/>
    </source>
</evidence>
<feature type="domain" description="Survival protein SurE-like phosphatase/nucleotidase" evidence="6">
    <location>
        <begin position="26"/>
        <end position="238"/>
    </location>
</feature>
<proteinExistence type="inferred from homology"/>
<dbReference type="InParanoid" id="A0A316YUP3"/>
<keyword evidence="3" id="KW-0378">Hydrolase</keyword>
<dbReference type="Proteomes" id="UP000245768">
    <property type="component" value="Unassembled WGS sequence"/>
</dbReference>
<dbReference type="Gene3D" id="3.40.1210.10">
    <property type="entry name" value="Survival protein SurE-like phosphatase/nucleotidase"/>
    <property type="match status" value="1"/>
</dbReference>
<dbReference type="AlphaFoldDB" id="A0A316YUP3"/>
<feature type="signal peptide" evidence="5">
    <location>
        <begin position="1"/>
        <end position="23"/>
    </location>
</feature>
<evidence type="ECO:0000256" key="3">
    <source>
        <dbReference type="ARBA" id="ARBA00022801"/>
    </source>
</evidence>
<protein>
    <submittedName>
        <fullName evidence="7">Sure-like protein</fullName>
    </submittedName>
</protein>
<dbReference type="GeneID" id="37043047"/>
<evidence type="ECO:0000256" key="5">
    <source>
        <dbReference type="SAM" id="SignalP"/>
    </source>
</evidence>
<feature type="chain" id="PRO_5016334197" evidence="5">
    <location>
        <begin position="24"/>
        <end position="321"/>
    </location>
</feature>
<dbReference type="InterPro" id="IPR002828">
    <property type="entry name" value="SurE-like_Pase/nucleotidase"/>
</dbReference>
<comment type="similarity">
    <text evidence="1">Belongs to the SurE nucleotidase family.</text>
</comment>
<dbReference type="RefSeq" id="XP_025378951.1">
    <property type="nucleotide sequence ID" value="XM_025521131.1"/>
</dbReference>
<dbReference type="PANTHER" id="PTHR30457">
    <property type="entry name" value="5'-NUCLEOTIDASE SURE"/>
    <property type="match status" value="1"/>
</dbReference>
<dbReference type="STRING" id="215250.A0A316YUP3"/>
<keyword evidence="8" id="KW-1185">Reference proteome</keyword>
<evidence type="ECO:0000256" key="4">
    <source>
        <dbReference type="SAM" id="MobiDB-lite"/>
    </source>
</evidence>
<keyword evidence="5" id="KW-0732">Signal</keyword>
<dbReference type="SUPFAM" id="SSF64167">
    <property type="entry name" value="SurE-like"/>
    <property type="match status" value="1"/>
</dbReference>
<dbReference type="InterPro" id="IPR030048">
    <property type="entry name" value="SurE"/>
</dbReference>
<dbReference type="GO" id="GO:0008252">
    <property type="term" value="F:nucleotidase activity"/>
    <property type="evidence" value="ECO:0007669"/>
    <property type="project" value="InterPro"/>
</dbReference>
<dbReference type="EMBL" id="KZ819635">
    <property type="protein sequence ID" value="PWN91753.1"/>
    <property type="molecule type" value="Genomic_DNA"/>
</dbReference>